<dbReference type="GO" id="GO:0003677">
    <property type="term" value="F:DNA binding"/>
    <property type="evidence" value="ECO:0007669"/>
    <property type="project" value="UniProtKB-KW"/>
</dbReference>
<evidence type="ECO:0000256" key="9">
    <source>
        <dbReference type="ARBA" id="ARBA00023242"/>
    </source>
</evidence>
<keyword evidence="6" id="KW-0805">Transcription regulation</keyword>
<gene>
    <name evidence="15" type="primary">IKZF1</name>
</gene>
<evidence type="ECO:0000256" key="4">
    <source>
        <dbReference type="ARBA" id="ARBA00022771"/>
    </source>
</evidence>
<evidence type="ECO:0000256" key="3">
    <source>
        <dbReference type="ARBA" id="ARBA00022737"/>
    </source>
</evidence>
<keyword evidence="4 11" id="KW-0863">Zinc-finger</keyword>
<dbReference type="FunFam" id="3.30.160.60:FF:000168">
    <property type="entry name" value="zinc finger protein Eos isoform X1"/>
    <property type="match status" value="1"/>
</dbReference>
<sequence>MDADEGQDMSRVSGKESPPVSDTPDDGDEPMPVPEDLSTTSGGQQTSKSDRGVASNVKVEAQSDEENARACELNGEECAEDLRVLDAAGEKMNGSHSGQGNRALSGTGGIRLPNGKLKCDVCGIICIGPNVLMVHKRSHTGDKCLSDMPYDNSASYEKENEMMQTHVMDQAINNAISYLGAESLRPLVQTPPGSSEVVPVINPMYQLHKPHAEGPPRSNHSAQDSAVENLLLLSKAKSVSSEREASPSNSCQDSTDTESNNEEQRSSLIYLTNHINPHARNGLSIKEEHPAYDVLRAASESSQDAFRVIGTSGEPMKVYKCEHCRVLFLDHVMYTIHMGCHGFRDPFECNMCGYHSQDRYEFSSHITRGEHRFHMS</sequence>
<dbReference type="InterPro" id="IPR036236">
    <property type="entry name" value="Znf_C2H2_sf"/>
</dbReference>
<comment type="subcellular location">
    <subcellularLocation>
        <location evidence="1">Nucleus</location>
    </subcellularLocation>
</comment>
<feature type="region of interest" description="Disordered" evidence="12">
    <location>
        <begin position="1"/>
        <end position="69"/>
    </location>
</feature>
<keyword evidence="2" id="KW-0479">Metal-binding</keyword>
<dbReference type="PROSITE" id="PS00028">
    <property type="entry name" value="ZINC_FINGER_C2H2_1"/>
    <property type="match status" value="2"/>
</dbReference>
<dbReference type="InterPro" id="IPR028440">
    <property type="entry name" value="TRPS1"/>
</dbReference>
<protein>
    <submittedName>
        <fullName evidence="15">DNA-binding protein Ikaros isoform X7</fullName>
    </submittedName>
</protein>
<feature type="compositionally biased region" description="Low complexity" evidence="12">
    <location>
        <begin position="38"/>
        <end position="47"/>
    </location>
</feature>
<keyword evidence="3" id="KW-0677">Repeat</keyword>
<evidence type="ECO:0000256" key="2">
    <source>
        <dbReference type="ARBA" id="ARBA00022723"/>
    </source>
</evidence>
<name>A0A2Y9IAM8_NEOSC</name>
<dbReference type="RefSeq" id="XP_021559344.1">
    <property type="nucleotide sequence ID" value="XM_021703669.1"/>
</dbReference>
<dbReference type="PANTHER" id="PTHR47034">
    <property type="entry name" value="ZINC FINGER TRANSCRIPTION FACTOR TRPS1"/>
    <property type="match status" value="1"/>
</dbReference>
<evidence type="ECO:0000256" key="12">
    <source>
        <dbReference type="SAM" id="MobiDB-lite"/>
    </source>
</evidence>
<evidence type="ECO:0000256" key="11">
    <source>
        <dbReference type="PROSITE-ProRule" id="PRU00042"/>
    </source>
</evidence>
<accession>A0A2Y9IAM8</accession>
<dbReference type="AlphaFoldDB" id="A0A2Y9IAM8"/>
<dbReference type="FunFam" id="3.30.160.60:FF:000525">
    <property type="entry name" value="IKAROS family zinc finger 1"/>
    <property type="match status" value="1"/>
</dbReference>
<dbReference type="CTD" id="10320"/>
<evidence type="ECO:0000259" key="13">
    <source>
        <dbReference type="PROSITE" id="PS50157"/>
    </source>
</evidence>
<evidence type="ECO:0000256" key="6">
    <source>
        <dbReference type="ARBA" id="ARBA00023015"/>
    </source>
</evidence>
<dbReference type="SUPFAM" id="SSF57667">
    <property type="entry name" value="beta-beta-alpha zinc fingers"/>
    <property type="match status" value="1"/>
</dbReference>
<reference evidence="15" key="1">
    <citation type="submission" date="2025-08" db="UniProtKB">
        <authorList>
            <consortium name="RefSeq"/>
        </authorList>
    </citation>
    <scope>IDENTIFICATION</scope>
    <source>
        <tissue evidence="15">Blood</tissue>
    </source>
</reference>
<dbReference type="InterPro" id="IPR013087">
    <property type="entry name" value="Znf_C2H2_type"/>
</dbReference>
<keyword evidence="9" id="KW-0539">Nucleus</keyword>
<feature type="region of interest" description="Disordered" evidence="12">
    <location>
        <begin position="237"/>
        <end position="263"/>
    </location>
</feature>
<keyword evidence="5" id="KW-0862">Zinc</keyword>
<keyword evidence="7 15" id="KW-0238">DNA-binding</keyword>
<evidence type="ECO:0000256" key="1">
    <source>
        <dbReference type="ARBA" id="ARBA00004123"/>
    </source>
</evidence>
<feature type="domain" description="C2H2-type" evidence="13">
    <location>
        <begin position="117"/>
        <end position="144"/>
    </location>
</feature>
<evidence type="ECO:0000256" key="8">
    <source>
        <dbReference type="ARBA" id="ARBA00023163"/>
    </source>
</evidence>
<evidence type="ECO:0000313" key="14">
    <source>
        <dbReference type="Proteomes" id="UP000248481"/>
    </source>
</evidence>
<dbReference type="Gene3D" id="3.30.160.60">
    <property type="entry name" value="Classic Zinc Finger"/>
    <property type="match status" value="1"/>
</dbReference>
<keyword evidence="14" id="KW-1185">Reference proteome</keyword>
<comment type="similarity">
    <text evidence="10">Belongs to the Ikaros C2H2-type zinc-finger protein family.</text>
</comment>
<dbReference type="GO" id="GO:0005634">
    <property type="term" value="C:nucleus"/>
    <property type="evidence" value="ECO:0007669"/>
    <property type="project" value="UniProtKB-SubCell"/>
</dbReference>
<evidence type="ECO:0000313" key="15">
    <source>
        <dbReference type="RefSeq" id="XP_021559344.1"/>
    </source>
</evidence>
<dbReference type="Proteomes" id="UP000248481">
    <property type="component" value="Chromosome 12"/>
</dbReference>
<dbReference type="PANTHER" id="PTHR47034:SF2">
    <property type="entry name" value="IKAROS FAMILY ZINC FINGER 4"/>
    <property type="match status" value="1"/>
</dbReference>
<evidence type="ECO:0000256" key="10">
    <source>
        <dbReference type="ARBA" id="ARBA00038390"/>
    </source>
</evidence>
<dbReference type="GeneID" id="110592606"/>
<dbReference type="SMART" id="SM00355">
    <property type="entry name" value="ZnF_C2H2"/>
    <property type="match status" value="3"/>
</dbReference>
<evidence type="ECO:0000256" key="7">
    <source>
        <dbReference type="ARBA" id="ARBA00023125"/>
    </source>
</evidence>
<dbReference type="PROSITE" id="PS50157">
    <property type="entry name" value="ZINC_FINGER_C2H2_2"/>
    <property type="match status" value="1"/>
</dbReference>
<keyword evidence="8" id="KW-0804">Transcription</keyword>
<dbReference type="GO" id="GO:0008270">
    <property type="term" value="F:zinc ion binding"/>
    <property type="evidence" value="ECO:0007669"/>
    <property type="project" value="UniProtKB-KW"/>
</dbReference>
<organism evidence="14 15">
    <name type="scientific">Neomonachus schauinslandi</name>
    <name type="common">Hawaiian monk seal</name>
    <name type="synonym">Monachus schauinslandi</name>
    <dbReference type="NCBI Taxonomy" id="29088"/>
    <lineage>
        <taxon>Eukaryota</taxon>
        <taxon>Metazoa</taxon>
        <taxon>Chordata</taxon>
        <taxon>Craniata</taxon>
        <taxon>Vertebrata</taxon>
        <taxon>Euteleostomi</taxon>
        <taxon>Mammalia</taxon>
        <taxon>Eutheria</taxon>
        <taxon>Laurasiatheria</taxon>
        <taxon>Carnivora</taxon>
        <taxon>Caniformia</taxon>
        <taxon>Pinnipedia</taxon>
        <taxon>Phocidae</taxon>
        <taxon>Monachinae</taxon>
        <taxon>Monachini</taxon>
        <taxon>Neomonachus</taxon>
    </lineage>
</organism>
<proteinExistence type="inferred from homology"/>
<evidence type="ECO:0000256" key="5">
    <source>
        <dbReference type="ARBA" id="ARBA00022833"/>
    </source>
</evidence>
<dbReference type="GO" id="GO:0003700">
    <property type="term" value="F:DNA-binding transcription factor activity"/>
    <property type="evidence" value="ECO:0007669"/>
    <property type="project" value="InterPro"/>
</dbReference>